<feature type="domain" description="SH3b" evidence="2">
    <location>
        <begin position="581"/>
        <end position="643"/>
    </location>
</feature>
<protein>
    <recommendedName>
        <fullName evidence="2">SH3b domain-containing protein</fullName>
    </recommendedName>
</protein>
<name>A0A644V8F4_9ZZZZ</name>
<evidence type="ECO:0000259" key="2">
    <source>
        <dbReference type="PROSITE" id="PS51781"/>
    </source>
</evidence>
<dbReference type="EMBL" id="VSSQ01000242">
    <property type="protein sequence ID" value="MPL87624.1"/>
    <property type="molecule type" value="Genomic_DNA"/>
</dbReference>
<sequence>MNGTIYNAAVLRRYNLIPQQTGQIQIDPSELVCIVQIRNQSSAPRSVFDDFFSDYQTVRKRISAPASRINVDPLPSGAPASFNGAVGEFRMQASFTRDSLNANEALSLIIKINGTGNINLVEAPKVEFPADFERYDVKTSGNKEFEYPLIPRGPGEFVIAPVEFSYYDIAKRKYVTLKSGDLKVKVGGEAGGGKSYSGQMLPAGVNKQAVRSLGDDVRYIKTGASGLSKGNPMFFGTFSYLLSLLLIFTAWFMARRILDKHIERNRDVAGVKNRKAEKVAKGRLKIAEGLLKQNIYSAFYEELYKALLGYASDKFSLSPADLSREKIKDALSVAGIEESVTSEFMELMDSCEYARYAPDSAEGEMENNYKKAMKLITSLEGRKSGKSGVKMRGALLLIFLLTALSLQSAETPDHRELWNSGNEKYIQGDFTSALENYLKIEEMGYSSSQLTYNIGNTYFKLGENGKAILYFERTLKLDPSDGDAERNLALAKEYTLDKIESVPEFILTTWIREAGYVLSSNGWAMLSLLFAGIFALLMLLFRYATTSRIRKTSFFSGATALLFAIVSVMFAWNQKSDFTTHDTAIIMKPVSSVKSSPDNSGKTLFILHEGTKVKLLEQIGGWQRVELSDGRQGWIISVDIEII</sequence>
<evidence type="ECO:0000313" key="3">
    <source>
        <dbReference type="EMBL" id="MPL87624.1"/>
    </source>
</evidence>
<feature type="transmembrane region" description="Helical" evidence="1">
    <location>
        <begin position="553"/>
        <end position="572"/>
    </location>
</feature>
<feature type="transmembrane region" description="Helical" evidence="1">
    <location>
        <begin position="522"/>
        <end position="541"/>
    </location>
</feature>
<accession>A0A644V8F4</accession>
<dbReference type="PROSITE" id="PS50005">
    <property type="entry name" value="TPR"/>
    <property type="match status" value="1"/>
</dbReference>
<dbReference type="PROSITE" id="PS50293">
    <property type="entry name" value="TPR_REGION"/>
    <property type="match status" value="1"/>
</dbReference>
<dbReference type="Pfam" id="PF13584">
    <property type="entry name" value="BatD"/>
    <property type="match status" value="1"/>
</dbReference>
<feature type="transmembrane region" description="Helical" evidence="1">
    <location>
        <begin position="391"/>
        <end position="409"/>
    </location>
</feature>
<dbReference type="PROSITE" id="PS51781">
    <property type="entry name" value="SH3B"/>
    <property type="match status" value="1"/>
</dbReference>
<dbReference type="InterPro" id="IPR019734">
    <property type="entry name" value="TPR_rpt"/>
</dbReference>
<dbReference type="Gene3D" id="1.25.40.10">
    <property type="entry name" value="Tetratricopeptide repeat domain"/>
    <property type="match status" value="1"/>
</dbReference>
<reference evidence="3" key="1">
    <citation type="submission" date="2019-08" db="EMBL/GenBank/DDBJ databases">
        <authorList>
            <person name="Kucharzyk K."/>
            <person name="Murdoch R.W."/>
            <person name="Higgins S."/>
            <person name="Loffler F."/>
        </authorList>
    </citation>
    <scope>NUCLEOTIDE SEQUENCE</scope>
</reference>
<dbReference type="SUPFAM" id="SSF48452">
    <property type="entry name" value="TPR-like"/>
    <property type="match status" value="1"/>
</dbReference>
<organism evidence="3">
    <name type="scientific">bioreactor metagenome</name>
    <dbReference type="NCBI Taxonomy" id="1076179"/>
    <lineage>
        <taxon>unclassified sequences</taxon>
        <taxon>metagenomes</taxon>
        <taxon>ecological metagenomes</taxon>
    </lineage>
</organism>
<dbReference type="InterPro" id="IPR011990">
    <property type="entry name" value="TPR-like_helical_dom_sf"/>
</dbReference>
<proteinExistence type="predicted"/>
<evidence type="ECO:0000256" key="1">
    <source>
        <dbReference type="SAM" id="Phobius"/>
    </source>
</evidence>
<comment type="caution">
    <text evidence="3">The sequence shown here is derived from an EMBL/GenBank/DDBJ whole genome shotgun (WGS) entry which is preliminary data.</text>
</comment>
<dbReference type="InterPro" id="IPR025738">
    <property type="entry name" value="BatD"/>
</dbReference>
<dbReference type="PANTHER" id="PTHR40940">
    <property type="entry name" value="PROTEIN BATD-RELATED"/>
    <property type="match status" value="1"/>
</dbReference>
<feature type="transmembrane region" description="Helical" evidence="1">
    <location>
        <begin position="233"/>
        <end position="254"/>
    </location>
</feature>
<dbReference type="Gene3D" id="2.30.30.40">
    <property type="entry name" value="SH3 Domains"/>
    <property type="match status" value="1"/>
</dbReference>
<dbReference type="InterPro" id="IPR003646">
    <property type="entry name" value="SH3-like_bac-type"/>
</dbReference>
<dbReference type="Pfam" id="PF00515">
    <property type="entry name" value="TPR_1"/>
    <property type="match status" value="1"/>
</dbReference>
<keyword evidence="1" id="KW-1133">Transmembrane helix</keyword>
<keyword evidence="1" id="KW-0472">Membrane</keyword>
<dbReference type="PANTHER" id="PTHR40940:SF2">
    <property type="entry name" value="BATD"/>
    <property type="match status" value="1"/>
</dbReference>
<dbReference type="SMART" id="SM00028">
    <property type="entry name" value="TPR"/>
    <property type="match status" value="2"/>
</dbReference>
<keyword evidence="1" id="KW-0812">Transmembrane</keyword>
<dbReference type="AlphaFoldDB" id="A0A644V8F4"/>
<gene>
    <name evidence="3" type="ORF">SDC9_33625</name>
</gene>